<dbReference type="Proteomes" id="UP000887565">
    <property type="component" value="Unplaced"/>
</dbReference>
<keyword evidence="1" id="KW-1185">Reference proteome</keyword>
<accession>A0A915IBU5</accession>
<organism evidence="1 2">
    <name type="scientific">Romanomermis culicivorax</name>
    <name type="common">Nematode worm</name>
    <dbReference type="NCBI Taxonomy" id="13658"/>
    <lineage>
        <taxon>Eukaryota</taxon>
        <taxon>Metazoa</taxon>
        <taxon>Ecdysozoa</taxon>
        <taxon>Nematoda</taxon>
        <taxon>Enoplea</taxon>
        <taxon>Dorylaimia</taxon>
        <taxon>Mermithida</taxon>
        <taxon>Mermithoidea</taxon>
        <taxon>Mermithidae</taxon>
        <taxon>Romanomermis</taxon>
    </lineage>
</organism>
<reference evidence="2" key="1">
    <citation type="submission" date="2022-11" db="UniProtKB">
        <authorList>
            <consortium name="WormBaseParasite"/>
        </authorList>
    </citation>
    <scope>IDENTIFICATION</scope>
</reference>
<evidence type="ECO:0000313" key="2">
    <source>
        <dbReference type="WBParaSite" id="nRc.2.0.1.t11645-RA"/>
    </source>
</evidence>
<proteinExistence type="predicted"/>
<dbReference type="WBParaSite" id="nRc.2.0.1.t11645-RA">
    <property type="protein sequence ID" value="nRc.2.0.1.t11645-RA"/>
    <property type="gene ID" value="nRc.2.0.1.g11645"/>
</dbReference>
<protein>
    <submittedName>
        <fullName evidence="2">Uncharacterized protein</fullName>
    </submittedName>
</protein>
<sequence length="81" mass="9346">YPPDNYYDHPQPQYKIPHTSHCEEDSGIKTIVNNMHLLTMDGAGTNKGLLRFFIHLENEFRYDASNHVKMSALCPLTRDTP</sequence>
<evidence type="ECO:0000313" key="1">
    <source>
        <dbReference type="Proteomes" id="UP000887565"/>
    </source>
</evidence>
<name>A0A915IBU5_ROMCU</name>
<dbReference type="AlphaFoldDB" id="A0A915IBU5"/>